<name>A0A645DHD2_9ZZZZ</name>
<sequence>MKRVLITVCGRAGSKGFKNKNLKVFCGKPLVYYTLAAAALFAKQRPDLAVDVALNTDSPELQALVAEKYPGVHLVQRPAELGGDTVPKMAVFQQTLATMEQRTGAAYDALIDLDITSPLRREGDVAAAFAKKEQRADLDLVFSAAPARRNPYFNMVKAVGDHVEKVIESPFTARQQAPAVYDLNASIYVFARDFLANNKTGILWDGKCDIYEMFDTAILDIDSEEDYLLMEVVAQHLYGTMPAIAAVREAITG</sequence>
<dbReference type="PANTHER" id="PTHR21485">
    <property type="entry name" value="HAD SUPERFAMILY MEMBERS CMAS AND KDSC"/>
    <property type="match status" value="1"/>
</dbReference>
<dbReference type="Gene3D" id="3.90.550.10">
    <property type="entry name" value="Spore Coat Polysaccharide Biosynthesis Protein SpsA, Chain A"/>
    <property type="match status" value="1"/>
</dbReference>
<accession>A0A645DHD2</accession>
<evidence type="ECO:0000313" key="1">
    <source>
        <dbReference type="EMBL" id="MPM88726.1"/>
    </source>
</evidence>
<dbReference type="InterPro" id="IPR029044">
    <property type="entry name" value="Nucleotide-diphossugar_trans"/>
</dbReference>
<dbReference type="InterPro" id="IPR050793">
    <property type="entry name" value="CMP-NeuNAc_synthase"/>
</dbReference>
<dbReference type="AlphaFoldDB" id="A0A645DHD2"/>
<protein>
    <submittedName>
        <fullName evidence="1">CMP-N,N'-diacetyllegionaminic acid synthase</fullName>
        <ecNumber evidence="1">2.7.7.82</ecNumber>
    </submittedName>
</protein>
<dbReference type="CDD" id="cd02513">
    <property type="entry name" value="CMP-NeuAc_Synthase"/>
    <property type="match status" value="1"/>
</dbReference>
<gene>
    <name evidence="1" type="primary">legF_5</name>
    <name evidence="1" type="ORF">SDC9_135830</name>
</gene>
<dbReference type="SUPFAM" id="SSF53448">
    <property type="entry name" value="Nucleotide-diphospho-sugar transferases"/>
    <property type="match status" value="1"/>
</dbReference>
<reference evidence="1" key="1">
    <citation type="submission" date="2019-08" db="EMBL/GenBank/DDBJ databases">
        <authorList>
            <person name="Kucharzyk K."/>
            <person name="Murdoch R.W."/>
            <person name="Higgins S."/>
            <person name="Loffler F."/>
        </authorList>
    </citation>
    <scope>NUCLEOTIDE SEQUENCE</scope>
</reference>
<organism evidence="1">
    <name type="scientific">bioreactor metagenome</name>
    <dbReference type="NCBI Taxonomy" id="1076179"/>
    <lineage>
        <taxon>unclassified sequences</taxon>
        <taxon>metagenomes</taxon>
        <taxon>ecological metagenomes</taxon>
    </lineage>
</organism>
<comment type="caution">
    <text evidence="1">The sequence shown here is derived from an EMBL/GenBank/DDBJ whole genome shotgun (WGS) entry which is preliminary data.</text>
</comment>
<keyword evidence="1" id="KW-0808">Transferase</keyword>
<dbReference type="EMBL" id="VSSQ01036288">
    <property type="protein sequence ID" value="MPM88726.1"/>
    <property type="molecule type" value="Genomic_DNA"/>
</dbReference>
<dbReference type="Pfam" id="PF02348">
    <property type="entry name" value="CTP_transf_3"/>
    <property type="match status" value="1"/>
</dbReference>
<proteinExistence type="predicted"/>
<keyword evidence="1" id="KW-0548">Nucleotidyltransferase</keyword>
<dbReference type="EC" id="2.7.7.82" evidence="1"/>
<dbReference type="PANTHER" id="PTHR21485:SF6">
    <property type="entry name" value="N-ACYLNEURAMINATE CYTIDYLYLTRANSFERASE-RELATED"/>
    <property type="match status" value="1"/>
</dbReference>
<dbReference type="GO" id="GO:0008781">
    <property type="term" value="F:N-acylneuraminate cytidylyltransferase activity"/>
    <property type="evidence" value="ECO:0007669"/>
    <property type="project" value="TreeGrafter"/>
</dbReference>
<dbReference type="InterPro" id="IPR003329">
    <property type="entry name" value="Cytidylyl_trans"/>
</dbReference>